<dbReference type="AlphaFoldDB" id="A0A8H6UKL3"/>
<sequence>MSLGALNAPSFISCPPIPTIVSEWAALVPLACHLASQRVDYITTGEVALLGRLSLGLFPKLGTLSGLARLMKRGTEYLDYASTRGGTSRTVWDVMWGSVFPCANGAASAAITNYLRSRHYERPLLMPETREQQLRGRDAIGSTKTSRTRRSQILHVYHFEFNEAKKAFTPFRIESITASAPGQILVLLVLLAVAVLCSLVGAYGTTVILVNTALSQLIAWMVPIYRPPGYLRSNETHDACMLVAANENAMEWHLYSGDRAIVDTLLNKPMFNLPEGRQAKVAACWFTFAHLLQLTGLIYVAAQKGWDGICLLILLILHWTLHYSFGGQTSVSAWLRTEHVRAKVKSFEFSSRYAMLGAIQVFSGTKITRWMDTVLAPHPRREIWLQGLQHDNYKEKESQLGPDDAFRVKPLLEASLVAADELRRQFGCVERA</sequence>
<proteinExistence type="predicted"/>
<gene>
    <name evidence="2" type="ORF">CNMCM5623_003183</name>
</gene>
<accession>A0A8H6UKL3</accession>
<reference evidence="2" key="1">
    <citation type="submission" date="2020-06" db="EMBL/GenBank/DDBJ databases">
        <title>Draft genome sequences of strains closely related to Aspergillus parafelis and Aspergillus hiratsukae.</title>
        <authorList>
            <person name="Dos Santos R.A.C."/>
            <person name="Rivero-Menendez O."/>
            <person name="Steenwyk J.L."/>
            <person name="Mead M.E."/>
            <person name="Goldman G.H."/>
            <person name="Alastruey-Izquierdo A."/>
            <person name="Rokas A."/>
        </authorList>
    </citation>
    <scope>NUCLEOTIDE SEQUENCE</scope>
    <source>
        <strain evidence="2">CNM-CM5623</strain>
    </source>
</reference>
<feature type="transmembrane region" description="Helical" evidence="1">
    <location>
        <begin position="184"/>
        <end position="202"/>
    </location>
</feature>
<organism evidence="2 3">
    <name type="scientific">Aspergillus felis</name>
    <dbReference type="NCBI Taxonomy" id="1287682"/>
    <lineage>
        <taxon>Eukaryota</taxon>
        <taxon>Fungi</taxon>
        <taxon>Dikarya</taxon>
        <taxon>Ascomycota</taxon>
        <taxon>Pezizomycotina</taxon>
        <taxon>Eurotiomycetes</taxon>
        <taxon>Eurotiomycetidae</taxon>
        <taxon>Eurotiales</taxon>
        <taxon>Aspergillaceae</taxon>
        <taxon>Aspergillus</taxon>
        <taxon>Aspergillus subgen. Fumigati</taxon>
    </lineage>
</organism>
<dbReference type="EMBL" id="JACBAE010001405">
    <property type="protein sequence ID" value="KAF7154925.1"/>
    <property type="molecule type" value="Genomic_DNA"/>
</dbReference>
<dbReference type="OrthoDB" id="3527261at2759"/>
<comment type="caution">
    <text evidence="2">The sequence shown here is derived from an EMBL/GenBank/DDBJ whole genome shotgun (WGS) entry which is preliminary data.</text>
</comment>
<feature type="transmembrane region" description="Helical" evidence="1">
    <location>
        <begin position="306"/>
        <end position="326"/>
    </location>
</feature>
<evidence type="ECO:0000313" key="2">
    <source>
        <dbReference type="EMBL" id="KAF7154925.1"/>
    </source>
</evidence>
<name>A0A8H6UKL3_9EURO</name>
<dbReference type="Proteomes" id="UP000654922">
    <property type="component" value="Unassembled WGS sequence"/>
</dbReference>
<feature type="transmembrane region" description="Helical" evidence="1">
    <location>
        <begin position="281"/>
        <end position="300"/>
    </location>
</feature>
<evidence type="ECO:0000313" key="3">
    <source>
        <dbReference type="Proteomes" id="UP000654922"/>
    </source>
</evidence>
<keyword evidence="1" id="KW-1133">Transmembrane helix</keyword>
<keyword evidence="1" id="KW-0472">Membrane</keyword>
<evidence type="ECO:0000256" key="1">
    <source>
        <dbReference type="SAM" id="Phobius"/>
    </source>
</evidence>
<keyword evidence="1" id="KW-0812">Transmembrane</keyword>
<protein>
    <submittedName>
        <fullName evidence="2">Uncharacterized protein</fullName>
    </submittedName>
</protein>